<reference evidence="6" key="2">
    <citation type="submission" date="2020-04" db="EMBL/GenBank/DDBJ databases">
        <authorList>
            <consortium name="NCBI Genome Project"/>
        </authorList>
    </citation>
    <scope>NUCLEOTIDE SEQUENCE</scope>
    <source>
        <strain evidence="6">CBS 342.82</strain>
    </source>
</reference>
<keyword evidence="5" id="KW-1185">Reference proteome</keyword>
<dbReference type="RefSeq" id="XP_033458612.1">
    <property type="nucleotide sequence ID" value="XM_033605157.1"/>
</dbReference>
<dbReference type="FunFam" id="3.40.50.720:FF:000084">
    <property type="entry name" value="Short-chain dehydrogenase reductase"/>
    <property type="match status" value="1"/>
</dbReference>
<dbReference type="Gene3D" id="3.40.50.720">
    <property type="entry name" value="NAD(P)-binding Rossmann-like Domain"/>
    <property type="match status" value="1"/>
</dbReference>
<keyword evidence="3" id="KW-0560">Oxidoreductase</keyword>
<evidence type="ECO:0000313" key="5">
    <source>
        <dbReference type="Proteomes" id="UP000504637"/>
    </source>
</evidence>
<dbReference type="PRINTS" id="PR00081">
    <property type="entry name" value="GDHRDH"/>
</dbReference>
<sequence length="314" mass="33225">MKSTAKARVQALSEQLNEPPRSPGAFEDIPQIPTVAGNSAGPRTQGKVVIITGCNSPLGIGRASAHQFANNGAKAIFICDWNTDHLETHKREINSLYPNVDIHTRKVDAGDEKHVEALVDDALKLYGRLDIFFANAGINISYQSVLQGSSEDFMETMRVNALGVFLAVKHGARGMLETSAEKKYPGGSIVGVASVAGLRSNAGPTDYSASKAAVISIMQTSSYQLKGTGIRCNAICPGIIETGMTSPMYESARARGSEQKIGQLNPLMRGGVSDEIARVALFLGSDEASYVNGQAWAVCGGLSAGHPFVPGRMA</sequence>
<dbReference type="SUPFAM" id="SSF51735">
    <property type="entry name" value="NAD(P)-binding Rossmann-fold domains"/>
    <property type="match status" value="1"/>
</dbReference>
<organism evidence="6">
    <name type="scientific">Dissoconium aciculare CBS 342.82</name>
    <dbReference type="NCBI Taxonomy" id="1314786"/>
    <lineage>
        <taxon>Eukaryota</taxon>
        <taxon>Fungi</taxon>
        <taxon>Dikarya</taxon>
        <taxon>Ascomycota</taxon>
        <taxon>Pezizomycotina</taxon>
        <taxon>Dothideomycetes</taxon>
        <taxon>Dothideomycetidae</taxon>
        <taxon>Mycosphaerellales</taxon>
        <taxon>Dissoconiaceae</taxon>
        <taxon>Dissoconium</taxon>
    </lineage>
</organism>
<reference evidence="6" key="1">
    <citation type="submission" date="2020-01" db="EMBL/GenBank/DDBJ databases">
        <authorList>
            <consortium name="DOE Joint Genome Institute"/>
            <person name="Haridas S."/>
            <person name="Albert R."/>
            <person name="Binder M."/>
            <person name="Bloem J."/>
            <person name="Labutti K."/>
            <person name="Salamov A."/>
            <person name="Andreopoulos B."/>
            <person name="Baker S.E."/>
            <person name="Barry K."/>
            <person name="Bills G."/>
            <person name="Bluhm B.H."/>
            <person name="Cannon C."/>
            <person name="Castanera R."/>
            <person name="Culley D.E."/>
            <person name="Daum C."/>
            <person name="Ezra D."/>
            <person name="Gonzalez J.B."/>
            <person name="Henrissat B."/>
            <person name="Kuo A."/>
            <person name="Liang C."/>
            <person name="Lipzen A."/>
            <person name="Lutzoni F."/>
            <person name="Magnuson J."/>
            <person name="Mondo S."/>
            <person name="Nolan M."/>
            <person name="Ohm R."/>
            <person name="Pangilinan J."/>
            <person name="Park H.-J."/>
            <person name="Ramirez L."/>
            <person name="Alfaro M."/>
            <person name="Sun H."/>
            <person name="Tritt A."/>
            <person name="Yoshinaga Y."/>
            <person name="Zwiers L.-H."/>
            <person name="Turgeon B.G."/>
            <person name="Goodwin S.B."/>
            <person name="Spatafora J.W."/>
            <person name="Crous P.W."/>
            <person name="Grigoriev I.V."/>
        </authorList>
    </citation>
    <scope>NUCLEOTIDE SEQUENCE</scope>
    <source>
        <strain evidence="6">CBS 342.82</strain>
    </source>
</reference>
<feature type="region of interest" description="Disordered" evidence="4">
    <location>
        <begin position="1"/>
        <end position="29"/>
    </location>
</feature>
<gene>
    <name evidence="6" type="ORF">K489DRAFT_381570</name>
</gene>
<dbReference type="InterPro" id="IPR036291">
    <property type="entry name" value="NAD(P)-bd_dom_sf"/>
</dbReference>
<comment type="similarity">
    <text evidence="1">Belongs to the short-chain dehydrogenases/reductases (SDR) family.</text>
</comment>
<dbReference type="Proteomes" id="UP000504637">
    <property type="component" value="Unplaced"/>
</dbReference>
<dbReference type="PANTHER" id="PTHR43180">
    <property type="entry name" value="3-OXOACYL-(ACYL-CARRIER-PROTEIN) REDUCTASE (AFU_ORTHOLOGUE AFUA_6G11210)"/>
    <property type="match status" value="1"/>
</dbReference>
<dbReference type="Pfam" id="PF13561">
    <property type="entry name" value="adh_short_C2"/>
    <property type="match status" value="1"/>
</dbReference>
<dbReference type="InterPro" id="IPR002347">
    <property type="entry name" value="SDR_fam"/>
</dbReference>
<accession>A0A6J3M0M8</accession>
<dbReference type="GO" id="GO:0016491">
    <property type="term" value="F:oxidoreductase activity"/>
    <property type="evidence" value="ECO:0007669"/>
    <property type="project" value="UniProtKB-KW"/>
</dbReference>
<dbReference type="PRINTS" id="PR00080">
    <property type="entry name" value="SDRFAMILY"/>
</dbReference>
<dbReference type="GeneID" id="54362957"/>
<dbReference type="CDD" id="cd05233">
    <property type="entry name" value="SDR_c"/>
    <property type="match status" value="1"/>
</dbReference>
<name>A0A6J3M0M8_9PEZI</name>
<evidence type="ECO:0000256" key="2">
    <source>
        <dbReference type="ARBA" id="ARBA00022857"/>
    </source>
</evidence>
<reference evidence="6" key="3">
    <citation type="submission" date="2025-08" db="UniProtKB">
        <authorList>
            <consortium name="RefSeq"/>
        </authorList>
    </citation>
    <scope>IDENTIFICATION</scope>
    <source>
        <strain evidence="6">CBS 342.82</strain>
    </source>
</reference>
<evidence type="ECO:0000256" key="1">
    <source>
        <dbReference type="ARBA" id="ARBA00006484"/>
    </source>
</evidence>
<evidence type="ECO:0000256" key="3">
    <source>
        <dbReference type="ARBA" id="ARBA00023002"/>
    </source>
</evidence>
<proteinExistence type="inferred from homology"/>
<keyword evidence="2" id="KW-0521">NADP</keyword>
<evidence type="ECO:0000313" key="6">
    <source>
        <dbReference type="RefSeq" id="XP_033458612.1"/>
    </source>
</evidence>
<protein>
    <submittedName>
        <fullName evidence="6">NAD(P)-binding protein</fullName>
    </submittedName>
</protein>
<dbReference type="PANTHER" id="PTHR43180:SF66">
    <property type="entry name" value="SHORT-CHAIN DEHYDROGENASE_REDUCTASE FAMILY PROTEIN"/>
    <property type="match status" value="1"/>
</dbReference>
<evidence type="ECO:0000256" key="4">
    <source>
        <dbReference type="SAM" id="MobiDB-lite"/>
    </source>
</evidence>
<dbReference type="AlphaFoldDB" id="A0A6J3M0M8"/>
<dbReference type="OrthoDB" id="4131217at2759"/>